<dbReference type="Pfam" id="PF20578">
    <property type="entry name" value="aBig_2"/>
    <property type="match status" value="2"/>
</dbReference>
<dbReference type="PANTHER" id="PTHR43301">
    <property type="entry name" value="ARABINAN ENDO-1,5-ALPHA-L-ARABINOSIDASE"/>
    <property type="match status" value="1"/>
</dbReference>
<dbReference type="Gene3D" id="2.60.120.200">
    <property type="match status" value="1"/>
</dbReference>
<dbReference type="PANTHER" id="PTHR43301:SF3">
    <property type="entry name" value="ARABINAN ENDO-1,5-ALPHA-L-ARABINOSIDASE A-RELATED"/>
    <property type="match status" value="1"/>
</dbReference>
<dbReference type="SUPFAM" id="SSF75005">
    <property type="entry name" value="Arabinanase/levansucrase/invertase"/>
    <property type="match status" value="1"/>
</dbReference>
<feature type="domain" description="LamG-like jellyroll fold" evidence="5">
    <location>
        <begin position="126"/>
        <end position="260"/>
    </location>
</feature>
<dbReference type="EMBL" id="JAGTTN010000001">
    <property type="protein sequence ID" value="MCC2031468.1"/>
    <property type="molecule type" value="Genomic_DNA"/>
</dbReference>
<evidence type="ECO:0000259" key="5">
    <source>
        <dbReference type="SMART" id="SM00560"/>
    </source>
</evidence>
<dbReference type="GO" id="GO:0016798">
    <property type="term" value="F:hydrolase activity, acting on glycosyl bonds"/>
    <property type="evidence" value="ECO:0007669"/>
    <property type="project" value="UniProtKB-KW"/>
</dbReference>
<evidence type="ECO:0000256" key="1">
    <source>
        <dbReference type="ARBA" id="ARBA00022729"/>
    </source>
</evidence>
<name>A0A9X1S2Z6_9MICO</name>
<keyword evidence="2" id="KW-0378">Hydrolase</keyword>
<proteinExistence type="predicted"/>
<keyword evidence="7" id="KW-1185">Reference proteome</keyword>
<evidence type="ECO:0000256" key="2">
    <source>
        <dbReference type="ARBA" id="ARBA00022801"/>
    </source>
</evidence>
<gene>
    <name evidence="6" type="ORF">KEC57_04645</name>
</gene>
<dbReference type="SUPFAM" id="SSF49899">
    <property type="entry name" value="Concanavalin A-like lectins/glucanases"/>
    <property type="match status" value="1"/>
</dbReference>
<dbReference type="AlphaFoldDB" id="A0A9X1S2Z6"/>
<dbReference type="SMART" id="SM00560">
    <property type="entry name" value="LamGL"/>
    <property type="match status" value="1"/>
</dbReference>
<dbReference type="InterPro" id="IPR013320">
    <property type="entry name" value="ConA-like_dom_sf"/>
</dbReference>
<evidence type="ECO:0000256" key="4">
    <source>
        <dbReference type="ARBA" id="ARBA00023295"/>
    </source>
</evidence>
<evidence type="ECO:0000313" key="7">
    <source>
        <dbReference type="Proteomes" id="UP001139354"/>
    </source>
</evidence>
<protein>
    <submittedName>
        <fullName evidence="6">1,4-beta-xylanase</fullName>
    </submittedName>
</protein>
<evidence type="ECO:0000256" key="3">
    <source>
        <dbReference type="ARBA" id="ARBA00023157"/>
    </source>
</evidence>
<dbReference type="Proteomes" id="UP001139354">
    <property type="component" value="Unassembled WGS sequence"/>
</dbReference>
<keyword evidence="3" id="KW-1015">Disulfide bond</keyword>
<reference evidence="6" key="1">
    <citation type="submission" date="2021-04" db="EMBL/GenBank/DDBJ databases">
        <title>Microbacterium tenobrionis sp. nov. and Microbacterium allomyrinae sp. nov., isolated from larvae of Tenobrio molitor and Allomyrina dichotoma, respectively.</title>
        <authorList>
            <person name="Lee S.D."/>
        </authorList>
    </citation>
    <scope>NUCLEOTIDE SEQUENCE</scope>
    <source>
        <strain evidence="6">BWT-G7</strain>
    </source>
</reference>
<organism evidence="6 7">
    <name type="scientific">Microbacterium allomyrinae</name>
    <dbReference type="NCBI Taxonomy" id="2830666"/>
    <lineage>
        <taxon>Bacteria</taxon>
        <taxon>Bacillati</taxon>
        <taxon>Actinomycetota</taxon>
        <taxon>Actinomycetes</taxon>
        <taxon>Micrococcales</taxon>
        <taxon>Microbacteriaceae</taxon>
        <taxon>Microbacterium</taxon>
    </lineage>
</organism>
<dbReference type="InterPro" id="IPR006558">
    <property type="entry name" value="LamG-like"/>
</dbReference>
<accession>A0A9X1S2Z6</accession>
<dbReference type="RefSeq" id="WP_229383348.1">
    <property type="nucleotide sequence ID" value="NZ_JAGTTN010000001.1"/>
</dbReference>
<dbReference type="CDD" id="cd08983">
    <property type="entry name" value="GH43_Bt3655-like"/>
    <property type="match status" value="1"/>
</dbReference>
<sequence length="985" mass="101377">MERKRRNATAPRPARGAARRGVALAAAAAVGLAGVIVPGAALSAATAADPLDEGLVARYLFDETSGDAVRNTADGSAEAGDPFDATVRNYVATQRAEAGTLQFTGGAKTSTGNWVELPDDILAGAGSATVSIDVKADPTMLTTNHFLWNIGNDATQQYWFANVRGPRSAITTGSAAGEKNGTGYGVTANRWHSLTAVIDADADTLTFYTDGQRAGVVKTTLAPADITQTLNTIGRAPWPDALFKGSVGAFRVYDRALSSAEVVGLSDADGAAHATELAAVSAAKLASLDLGDTSAVADDVQLVTLHGISWSSSEPGVISPAGVVTRPLPGEPAAVVTLTASAVTRGQAAASPRTFTVTVPALATADIASDRDAIQLPDVARGNVTLPGRGAAGSPVTWSSSDDAVISDTPVGAAAAGVVTRPAWGEPDAEITLTATIGEGAAALTREFDVTVAAAPRESVDSRYLFAYFTADTVAGENIHLAASQGNSAMSWDVLGGGAPLVTSTMGEMGLRDPFILRAPEGDRFFLIATDLSIGRNSSWDRALDAGSAYLEIWESTDLRTWSAQRHVKVSGPNASMTWAPEAYWDAEAGEFVVYWSSRVYLDGTRPYDKAGTPNSTYSKVMYATTRDFTSFSDAKVWQDAGDRIDSTVIEDDGTFYRFTKEVTGCTDILQESSTDLRALTVPGAYEWATDASCISKTARGTTRTTEGPTIFRANEGDTSVPADADGGFYLFVDDFTGAGYLPLFTESLAAPQWQTVTGALPKSRHGSVLPVTLNQWEAAKGAALTRITTTTAIEGASAGQTVRAGDVLTARVTAADSGAVAGAVRFQLGDIEVEAAVEERDGGYIAEAIVPATEAAGVPVSLSATFDGFDVLAASASGAVEVLLGDAPVLDVSAAVSARCVAGKVVQVLTVSNDDDIALSVTATGAHGSKTFPSLAAGKSTSTSFTTRVAAIPAGTVTITAAAQVDGVPVATTQEIASAPATCG</sequence>
<dbReference type="InterPro" id="IPR050727">
    <property type="entry name" value="GH43_arabinanases"/>
</dbReference>
<keyword evidence="1" id="KW-0732">Signal</keyword>
<dbReference type="Pfam" id="PF13385">
    <property type="entry name" value="Laminin_G_3"/>
    <property type="match status" value="1"/>
</dbReference>
<evidence type="ECO:0000313" key="6">
    <source>
        <dbReference type="EMBL" id="MCC2031468.1"/>
    </source>
</evidence>
<keyword evidence="4" id="KW-0326">Glycosidase</keyword>
<dbReference type="InterPro" id="IPR023296">
    <property type="entry name" value="Glyco_hydro_beta-prop_sf"/>
</dbReference>
<dbReference type="InterPro" id="IPR046780">
    <property type="entry name" value="aBig_2"/>
</dbReference>
<dbReference type="Gene3D" id="2.115.10.20">
    <property type="entry name" value="Glycosyl hydrolase domain, family 43"/>
    <property type="match status" value="1"/>
</dbReference>
<comment type="caution">
    <text evidence="6">The sequence shown here is derived from an EMBL/GenBank/DDBJ whole genome shotgun (WGS) entry which is preliminary data.</text>
</comment>